<dbReference type="RefSeq" id="WP_028528934.1">
    <property type="nucleotide sequence ID" value="NZ_CABLBR010000017.1"/>
</dbReference>
<dbReference type="EMBL" id="CP102290">
    <property type="protein sequence ID" value="UWP59784.1"/>
    <property type="molecule type" value="Genomic_DNA"/>
</dbReference>
<evidence type="ECO:0000313" key="3">
    <source>
        <dbReference type="Proteomes" id="UP001060164"/>
    </source>
</evidence>
<evidence type="ECO:0000313" key="2">
    <source>
        <dbReference type="EMBL" id="UWP59784.1"/>
    </source>
</evidence>
<feature type="domain" description="HTH LytTR-type" evidence="1">
    <location>
        <begin position="15"/>
        <end position="115"/>
    </location>
</feature>
<dbReference type="Gene3D" id="2.40.50.1020">
    <property type="entry name" value="LytTr DNA-binding domain"/>
    <property type="match status" value="1"/>
</dbReference>
<dbReference type="InterPro" id="IPR046947">
    <property type="entry name" value="LytR-like"/>
</dbReference>
<proteinExistence type="predicted"/>
<dbReference type="Pfam" id="PF04397">
    <property type="entry name" value="LytTR"/>
    <property type="match status" value="1"/>
</dbReference>
<sequence length="122" mass="14538">MRVIEDEKKKKHNKLYFSLIGKGEVVLMPGDIYYFERVKRVTIIHTVWGEYEIWDKLDDIYKKVSGMDFIRCHNSYIVYLPAIREKQKNTFILRNGTRIGISRGFAKATRITFMEWVEAQTL</sequence>
<accession>A0ABY5VGT2</accession>
<name>A0ABY5VGT2_9FIRM</name>
<dbReference type="PANTHER" id="PTHR37299">
    <property type="entry name" value="TRANSCRIPTIONAL REGULATOR-RELATED"/>
    <property type="match status" value="1"/>
</dbReference>
<dbReference type="GO" id="GO:0003677">
    <property type="term" value="F:DNA binding"/>
    <property type="evidence" value="ECO:0007669"/>
    <property type="project" value="UniProtKB-KW"/>
</dbReference>
<dbReference type="Proteomes" id="UP001060164">
    <property type="component" value="Chromosome"/>
</dbReference>
<organism evidence="2 3">
    <name type="scientific">Ruminococcus gauvreauii</name>
    <dbReference type="NCBI Taxonomy" id="438033"/>
    <lineage>
        <taxon>Bacteria</taxon>
        <taxon>Bacillati</taxon>
        <taxon>Bacillota</taxon>
        <taxon>Clostridia</taxon>
        <taxon>Eubacteriales</taxon>
        <taxon>Oscillospiraceae</taxon>
        <taxon>Ruminococcus</taxon>
    </lineage>
</organism>
<keyword evidence="3" id="KW-1185">Reference proteome</keyword>
<evidence type="ECO:0000259" key="1">
    <source>
        <dbReference type="PROSITE" id="PS50930"/>
    </source>
</evidence>
<dbReference type="InterPro" id="IPR007492">
    <property type="entry name" value="LytTR_DNA-bd_dom"/>
</dbReference>
<protein>
    <submittedName>
        <fullName evidence="2">LytTR family transcriptional regulator DNA-binding domain-containing protein</fullName>
    </submittedName>
</protein>
<keyword evidence="2" id="KW-0238">DNA-binding</keyword>
<gene>
    <name evidence="2" type="ORF">NQ502_01600</name>
</gene>
<dbReference type="SMART" id="SM00850">
    <property type="entry name" value="LytTR"/>
    <property type="match status" value="1"/>
</dbReference>
<dbReference type="PANTHER" id="PTHR37299:SF1">
    <property type="entry name" value="STAGE 0 SPORULATION PROTEIN A HOMOLOG"/>
    <property type="match status" value="1"/>
</dbReference>
<reference evidence="2" key="1">
    <citation type="journal article" date="2022" name="Cell">
        <title>Design, construction, and in vivo augmentation of a complex gut microbiome.</title>
        <authorList>
            <person name="Cheng A.G."/>
            <person name="Ho P.Y."/>
            <person name="Aranda-Diaz A."/>
            <person name="Jain S."/>
            <person name="Yu F.B."/>
            <person name="Meng X."/>
            <person name="Wang M."/>
            <person name="Iakiviak M."/>
            <person name="Nagashima K."/>
            <person name="Zhao A."/>
            <person name="Murugkar P."/>
            <person name="Patil A."/>
            <person name="Atabakhsh K."/>
            <person name="Weakley A."/>
            <person name="Yan J."/>
            <person name="Brumbaugh A.R."/>
            <person name="Higginbottom S."/>
            <person name="Dimas A."/>
            <person name="Shiver A.L."/>
            <person name="Deutschbauer A."/>
            <person name="Neff N."/>
            <person name="Sonnenburg J.L."/>
            <person name="Huang K.C."/>
            <person name="Fischbach M.A."/>
        </authorList>
    </citation>
    <scope>NUCLEOTIDE SEQUENCE</scope>
    <source>
        <strain evidence="2">DSM 19829</strain>
    </source>
</reference>
<dbReference type="PROSITE" id="PS50930">
    <property type="entry name" value="HTH_LYTTR"/>
    <property type="match status" value="1"/>
</dbReference>